<dbReference type="AlphaFoldDB" id="A0AAV6LE86"/>
<dbReference type="PANTHER" id="PTHR34835:SF78">
    <property type="entry name" value="AMINOTRANSFERASE-LIKE PLANT MOBILE DOMAIN-CONTAINING PROTEIN"/>
    <property type="match status" value="1"/>
</dbReference>
<evidence type="ECO:0000313" key="2">
    <source>
        <dbReference type="EMBL" id="KAG5562526.1"/>
    </source>
</evidence>
<comment type="caution">
    <text evidence="2">The sequence shown here is derived from an EMBL/GenBank/DDBJ whole genome shotgun (WGS) entry which is preliminary data.</text>
</comment>
<organism evidence="2 3">
    <name type="scientific">Rhododendron griersonianum</name>
    <dbReference type="NCBI Taxonomy" id="479676"/>
    <lineage>
        <taxon>Eukaryota</taxon>
        <taxon>Viridiplantae</taxon>
        <taxon>Streptophyta</taxon>
        <taxon>Embryophyta</taxon>
        <taxon>Tracheophyta</taxon>
        <taxon>Spermatophyta</taxon>
        <taxon>Magnoliopsida</taxon>
        <taxon>eudicotyledons</taxon>
        <taxon>Gunneridae</taxon>
        <taxon>Pentapetalae</taxon>
        <taxon>asterids</taxon>
        <taxon>Ericales</taxon>
        <taxon>Ericaceae</taxon>
        <taxon>Ericoideae</taxon>
        <taxon>Rhodoreae</taxon>
        <taxon>Rhododendron</taxon>
    </lineage>
</organism>
<protein>
    <submittedName>
        <fullName evidence="2">Uncharacterized protein</fullName>
    </submittedName>
</protein>
<sequence length="262" mass="29906">MGVVLCPTSELGVNRHFLHALKEVSSLSELNWNQFMLDFLAKGIQQYQDNGRKVICGCLLFLMLFYFEHCTPAKDFISPYASWPSPRLLLWGDEEIRDRIHWLDQKRSRKLKIIVEDGVGKRERERAVDQGREIGQNIAMERVQGIEELNGLLKKLVSIMEKTWDARGKKTNENSMTAKISMDMKGTPSAVVNETNQEKDTKKPSLSHLTSHLKTNKEQGMEEPKIKPSSKRPRKIAANIGDIMSSMAPPPIGMNKRQKKCQ</sequence>
<dbReference type="PANTHER" id="PTHR34835">
    <property type="entry name" value="OS07G0283600 PROTEIN-RELATED"/>
    <property type="match status" value="1"/>
</dbReference>
<evidence type="ECO:0000256" key="1">
    <source>
        <dbReference type="SAM" id="MobiDB-lite"/>
    </source>
</evidence>
<name>A0AAV6LE86_9ERIC</name>
<proteinExistence type="predicted"/>
<evidence type="ECO:0000313" key="3">
    <source>
        <dbReference type="Proteomes" id="UP000823749"/>
    </source>
</evidence>
<dbReference type="EMBL" id="JACTNZ010000002">
    <property type="protein sequence ID" value="KAG5562526.1"/>
    <property type="molecule type" value="Genomic_DNA"/>
</dbReference>
<reference evidence="2" key="1">
    <citation type="submission" date="2020-08" db="EMBL/GenBank/DDBJ databases">
        <title>Plant Genome Project.</title>
        <authorList>
            <person name="Zhang R.-G."/>
        </authorList>
    </citation>
    <scope>NUCLEOTIDE SEQUENCE</scope>
    <source>
        <strain evidence="2">WSP0</strain>
        <tissue evidence="2">Leaf</tissue>
    </source>
</reference>
<dbReference type="Proteomes" id="UP000823749">
    <property type="component" value="Chromosome 2"/>
</dbReference>
<feature type="region of interest" description="Disordered" evidence="1">
    <location>
        <begin position="193"/>
        <end position="262"/>
    </location>
</feature>
<keyword evidence="3" id="KW-1185">Reference proteome</keyword>
<accession>A0AAV6LE86</accession>
<gene>
    <name evidence="2" type="ORF">RHGRI_005303</name>
</gene>
<feature type="compositionally biased region" description="Basic and acidic residues" evidence="1">
    <location>
        <begin position="215"/>
        <end position="226"/>
    </location>
</feature>